<feature type="region of interest" description="Disordered" evidence="1">
    <location>
        <begin position="95"/>
        <end position="116"/>
    </location>
</feature>
<dbReference type="AlphaFoldDB" id="A0AAN9LLZ2"/>
<proteinExistence type="predicted"/>
<keyword evidence="3" id="KW-1185">Reference proteome</keyword>
<dbReference type="Proteomes" id="UP001367508">
    <property type="component" value="Unassembled WGS sequence"/>
</dbReference>
<dbReference type="EMBL" id="JAYMYQ010000004">
    <property type="protein sequence ID" value="KAK7338535.1"/>
    <property type="molecule type" value="Genomic_DNA"/>
</dbReference>
<evidence type="ECO:0000313" key="2">
    <source>
        <dbReference type="EMBL" id="KAK7338535.1"/>
    </source>
</evidence>
<accession>A0AAN9LLZ2</accession>
<evidence type="ECO:0000256" key="1">
    <source>
        <dbReference type="SAM" id="MobiDB-lite"/>
    </source>
</evidence>
<protein>
    <submittedName>
        <fullName evidence="2">Uncharacterized protein</fullName>
    </submittedName>
</protein>
<sequence length="194" mass="21664">MLGILDRLDKDWENPSSLLGDISIAEPPGNCELYVSLWWLKVEAHIDNELPTQRVTGSLLGITTLSEHASWLELPTDERVTGTRMAELPRSTLMLMPKEGPSFGNTSSPRPTRSKACMQKLNRRASHESHASVLSSPASQISYRNPSSIGLIPHLIKFKSEPRRKKVPPKDPNHRALGSVSMIRHYPLIRASNQ</sequence>
<gene>
    <name evidence="2" type="ORF">VNO77_19148</name>
</gene>
<organism evidence="2 3">
    <name type="scientific">Canavalia gladiata</name>
    <name type="common">Sword bean</name>
    <name type="synonym">Dolichos gladiatus</name>
    <dbReference type="NCBI Taxonomy" id="3824"/>
    <lineage>
        <taxon>Eukaryota</taxon>
        <taxon>Viridiplantae</taxon>
        <taxon>Streptophyta</taxon>
        <taxon>Embryophyta</taxon>
        <taxon>Tracheophyta</taxon>
        <taxon>Spermatophyta</taxon>
        <taxon>Magnoliopsida</taxon>
        <taxon>eudicotyledons</taxon>
        <taxon>Gunneridae</taxon>
        <taxon>Pentapetalae</taxon>
        <taxon>rosids</taxon>
        <taxon>fabids</taxon>
        <taxon>Fabales</taxon>
        <taxon>Fabaceae</taxon>
        <taxon>Papilionoideae</taxon>
        <taxon>50 kb inversion clade</taxon>
        <taxon>NPAAA clade</taxon>
        <taxon>indigoferoid/millettioid clade</taxon>
        <taxon>Phaseoleae</taxon>
        <taxon>Canavalia</taxon>
    </lineage>
</organism>
<comment type="caution">
    <text evidence="2">The sequence shown here is derived from an EMBL/GenBank/DDBJ whole genome shotgun (WGS) entry which is preliminary data.</text>
</comment>
<name>A0AAN9LLZ2_CANGL</name>
<evidence type="ECO:0000313" key="3">
    <source>
        <dbReference type="Proteomes" id="UP001367508"/>
    </source>
</evidence>
<reference evidence="2 3" key="1">
    <citation type="submission" date="2024-01" db="EMBL/GenBank/DDBJ databases">
        <title>The genomes of 5 underutilized Papilionoideae crops provide insights into root nodulation and disease resistanc.</title>
        <authorList>
            <person name="Jiang F."/>
        </authorList>
    </citation>
    <scope>NUCLEOTIDE SEQUENCE [LARGE SCALE GENOMIC DNA]</scope>
    <source>
        <strain evidence="2">LVBAO_FW01</strain>
        <tissue evidence="2">Leaves</tissue>
    </source>
</reference>